<reference evidence="2 3" key="1">
    <citation type="submission" date="2024-09" db="EMBL/GenBank/DDBJ databases">
        <authorList>
            <person name="D'Angelo T."/>
        </authorList>
    </citation>
    <scope>NUCLEOTIDE SEQUENCE [LARGE SCALE GENOMIC DNA]</scope>
    <source>
        <strain evidence="2">SAG AM-320-E07</strain>
    </source>
</reference>
<organism evidence="2 3">
    <name type="scientific">Eiseniibacteriota bacterium</name>
    <dbReference type="NCBI Taxonomy" id="2212470"/>
    <lineage>
        <taxon>Bacteria</taxon>
        <taxon>Candidatus Eiseniibacteriota</taxon>
    </lineage>
</organism>
<gene>
    <name evidence="2" type="ORF">ACFL6M_04460</name>
</gene>
<keyword evidence="3" id="KW-1185">Reference proteome</keyword>
<name>A0ABV6YKJ2_UNCEI</name>
<accession>A0ABV6YKJ2</accession>
<evidence type="ECO:0000256" key="1">
    <source>
        <dbReference type="SAM" id="MobiDB-lite"/>
    </source>
</evidence>
<protein>
    <submittedName>
        <fullName evidence="2">Uncharacterized protein</fullName>
    </submittedName>
</protein>
<dbReference type="Proteomes" id="UP001593833">
    <property type="component" value="Unassembled WGS sequence"/>
</dbReference>
<sequence>APEESRTASVTLHPESGQDGLPQVSCERMNLLVEDLKDVGLGGNATAIRNSCVGLETSVGEWLAFNPALALDQGWRRSDGGLFGWEDGDGSIMVESIWWCDGYLGHRSPKVGQVGEGWLVVASPEAFGALFGEGEALQRVERVERSMYEEQVPFKKTSTRVVPWR</sequence>
<proteinExistence type="predicted"/>
<evidence type="ECO:0000313" key="3">
    <source>
        <dbReference type="Proteomes" id="UP001593833"/>
    </source>
</evidence>
<dbReference type="EMBL" id="JBHPKH010000042">
    <property type="protein sequence ID" value="MFC1572833.1"/>
    <property type="molecule type" value="Genomic_DNA"/>
</dbReference>
<comment type="caution">
    <text evidence="2">The sequence shown here is derived from an EMBL/GenBank/DDBJ whole genome shotgun (WGS) entry which is preliminary data.</text>
</comment>
<evidence type="ECO:0000313" key="2">
    <source>
        <dbReference type="EMBL" id="MFC1572833.1"/>
    </source>
</evidence>
<feature type="region of interest" description="Disordered" evidence="1">
    <location>
        <begin position="1"/>
        <end position="20"/>
    </location>
</feature>
<feature type="non-terminal residue" evidence="2">
    <location>
        <position position="1"/>
    </location>
</feature>